<keyword evidence="3" id="KW-1185">Reference proteome</keyword>
<evidence type="ECO:0000313" key="3">
    <source>
        <dbReference type="Proteomes" id="UP000887013"/>
    </source>
</evidence>
<dbReference type="AlphaFoldDB" id="A0A8X6N8W6"/>
<proteinExistence type="predicted"/>
<accession>A0A8X6N8W6</accession>
<feature type="compositionally biased region" description="Polar residues" evidence="1">
    <location>
        <begin position="124"/>
        <end position="146"/>
    </location>
</feature>
<gene>
    <name evidence="2" type="ORF">NPIL_371811</name>
</gene>
<organism evidence="2 3">
    <name type="scientific">Nephila pilipes</name>
    <name type="common">Giant wood spider</name>
    <name type="synonym">Nephila maculata</name>
    <dbReference type="NCBI Taxonomy" id="299642"/>
    <lineage>
        <taxon>Eukaryota</taxon>
        <taxon>Metazoa</taxon>
        <taxon>Ecdysozoa</taxon>
        <taxon>Arthropoda</taxon>
        <taxon>Chelicerata</taxon>
        <taxon>Arachnida</taxon>
        <taxon>Araneae</taxon>
        <taxon>Araneomorphae</taxon>
        <taxon>Entelegynae</taxon>
        <taxon>Araneoidea</taxon>
        <taxon>Nephilidae</taxon>
        <taxon>Nephila</taxon>
    </lineage>
</organism>
<name>A0A8X6N8W6_NEPPI</name>
<dbReference type="EMBL" id="BMAW01055584">
    <property type="protein sequence ID" value="GFT01630.1"/>
    <property type="molecule type" value="Genomic_DNA"/>
</dbReference>
<comment type="caution">
    <text evidence="2">The sequence shown here is derived from an EMBL/GenBank/DDBJ whole genome shotgun (WGS) entry which is preliminary data.</text>
</comment>
<dbReference type="Proteomes" id="UP000887013">
    <property type="component" value="Unassembled WGS sequence"/>
</dbReference>
<protein>
    <recommendedName>
        <fullName evidence="4">DUF5641 domain-containing protein</fullName>
    </recommendedName>
</protein>
<evidence type="ECO:0000313" key="2">
    <source>
        <dbReference type="EMBL" id="GFT01630.1"/>
    </source>
</evidence>
<evidence type="ECO:0000256" key="1">
    <source>
        <dbReference type="SAM" id="MobiDB-lite"/>
    </source>
</evidence>
<dbReference type="OrthoDB" id="6419856at2759"/>
<sequence length="146" mass="17515">MAQNRSCFKRRRDSEGKMKNCCFSFDIYQGEMDIKTVGVPDIDNLDKLNLTKRWRYHWRLREQFRKRFRDEYLGLLVQRPLKRKFVRPIEINDIDLVGQDNLKRSNWLINLSCYRYVSRKRQPGTCSESGNESCRIDPTNQKTVSS</sequence>
<reference evidence="2" key="1">
    <citation type="submission" date="2020-08" db="EMBL/GenBank/DDBJ databases">
        <title>Multicomponent nature underlies the extraordinary mechanical properties of spider dragline silk.</title>
        <authorList>
            <person name="Kono N."/>
            <person name="Nakamura H."/>
            <person name="Mori M."/>
            <person name="Yoshida Y."/>
            <person name="Ohtoshi R."/>
            <person name="Malay A.D."/>
            <person name="Moran D.A.P."/>
            <person name="Tomita M."/>
            <person name="Numata K."/>
            <person name="Arakawa K."/>
        </authorList>
    </citation>
    <scope>NUCLEOTIDE SEQUENCE</scope>
</reference>
<feature type="region of interest" description="Disordered" evidence="1">
    <location>
        <begin position="123"/>
        <end position="146"/>
    </location>
</feature>
<evidence type="ECO:0008006" key="4">
    <source>
        <dbReference type="Google" id="ProtNLM"/>
    </source>
</evidence>